<dbReference type="KEGG" id="lamb:KBB96_10605"/>
<dbReference type="Gene3D" id="3.30.379.10">
    <property type="entry name" value="Chitobiase/beta-hexosaminidase domain 2-like"/>
    <property type="match status" value="1"/>
</dbReference>
<feature type="domain" description="Alpha-N-acetylglucosaminidase C-terminal" evidence="5">
    <location>
        <begin position="449"/>
        <end position="735"/>
    </location>
</feature>
<feature type="signal peptide" evidence="2">
    <location>
        <begin position="1"/>
        <end position="24"/>
    </location>
</feature>
<feature type="chain" id="PRO_5037239418" evidence="2">
    <location>
        <begin position="25"/>
        <end position="872"/>
    </location>
</feature>
<dbReference type="PANTHER" id="PTHR12872">
    <property type="entry name" value="ALPHA-N-ACETYLGLUCOSAMINIDASE"/>
    <property type="match status" value="1"/>
</dbReference>
<dbReference type="InterPro" id="IPR024733">
    <property type="entry name" value="NAGLU_tim-barrel"/>
</dbReference>
<evidence type="ECO:0000256" key="1">
    <source>
        <dbReference type="ARBA" id="ARBA00022801"/>
    </source>
</evidence>
<dbReference type="Proteomes" id="UP000676169">
    <property type="component" value="Chromosome"/>
</dbReference>
<accession>A0A975IXL8</accession>
<dbReference type="GO" id="GO:0005975">
    <property type="term" value="P:carbohydrate metabolic process"/>
    <property type="evidence" value="ECO:0007669"/>
    <property type="project" value="UniProtKB-ARBA"/>
</dbReference>
<evidence type="ECO:0000259" key="3">
    <source>
        <dbReference type="Pfam" id="PF05089"/>
    </source>
</evidence>
<dbReference type="InterPro" id="IPR024732">
    <property type="entry name" value="NAGLU_C"/>
</dbReference>
<evidence type="ECO:0000259" key="4">
    <source>
        <dbReference type="Pfam" id="PF12971"/>
    </source>
</evidence>
<proteinExistence type="predicted"/>
<dbReference type="PANTHER" id="PTHR12872:SF1">
    <property type="entry name" value="ALPHA-N-ACETYLGLUCOSAMINIDASE"/>
    <property type="match status" value="1"/>
</dbReference>
<dbReference type="EMBL" id="CP073100">
    <property type="protein sequence ID" value="QUE49322.1"/>
    <property type="molecule type" value="Genomic_DNA"/>
</dbReference>
<dbReference type="InterPro" id="IPR029018">
    <property type="entry name" value="Hex-like_dom2"/>
</dbReference>
<dbReference type="Gene3D" id="1.20.120.670">
    <property type="entry name" value="N-acetyl-b-d-glucoasminidase"/>
    <property type="match status" value="1"/>
</dbReference>
<organism evidence="6 7">
    <name type="scientific">Luteolibacter ambystomatis</name>
    <dbReference type="NCBI Taxonomy" id="2824561"/>
    <lineage>
        <taxon>Bacteria</taxon>
        <taxon>Pseudomonadati</taxon>
        <taxon>Verrucomicrobiota</taxon>
        <taxon>Verrucomicrobiia</taxon>
        <taxon>Verrucomicrobiales</taxon>
        <taxon>Verrucomicrobiaceae</taxon>
        <taxon>Luteolibacter</taxon>
    </lineage>
</organism>
<evidence type="ECO:0000313" key="7">
    <source>
        <dbReference type="Proteomes" id="UP000676169"/>
    </source>
</evidence>
<sequence length="872" mass="97300">MNRRQFQKLLAASAAAAFSPTAFAAATGTPFPAADALIKRLLGEAAAKIRCEKTESDTDAYTIDRDGDTLVLRGNSPIAIGAALNDWLRRDARRQLSWTGENLTLPATLPLPTEPRSAKAALKHRVAYNFCTFGYTMAWWDWAEWEREIDFLALMGVNMPLAMVGTECVWRAVFTKIGMSDAAIRSFLCGPCFLPWQFMANIESWGGPMPVSWLESHQLLGRKIQDRMRELGMTPIAPGFTGYVPLALRELKPDAKILQKKPWFGFPQGTAQLDPTDPLYPKLASMFVEEQQRLFGEAHWYACDVFHESKPPSNDPAYLGSVGKMLIDALMKADPQAKIAMQTWTLYEPVVKAIPEDRLLLLDLDGRRKDYWGRAFVSGVIHNFGGRVYLGGNLKKSLELDRHAVNPDLKNVQGLGVFCEGSHANSPIYMAALESTFRKPGAADNGKAWLRDWAASRFGVAEGPAIEAWVSTWDHVYAPGSGASYNSGESPLCARPTLNGKASSPSAGSFSRSYPLEKLWDAWQLLASDAQRLGKLDTYRYDLVDWGRQALADLSVVLRKDILTAYEAGDRTAFDKACRAYLELGRDLDRLLGTRREFRLGNWLASARRWGKDAAEKKLHERAARLLVTLWGPNRQAQVNFDYSNRQWHGLLGAYYLKRWEKYLVFLQSEIAKPKDQRLDDKTLLKVYGRPGPENHPFFKDLAEWEWQWADQCQGTFTAEPEGDPLAITRELIAKYERSVPRTPAKSPIRPDVPEDAFALGEWGAGKLTADWKKIRWSVEGKFSDSGKFGVTFQGTGKDKVRVRNVTLYQNGKAVSSDPHEGSTGAENSGNVWAIQFPNVTQAQGLEIEAELASNAPATSTGEIHAHRLATK</sequence>
<dbReference type="Pfam" id="PF12971">
    <property type="entry name" value="NAGLU_N"/>
    <property type="match status" value="1"/>
</dbReference>
<dbReference type="InterPro" id="IPR007781">
    <property type="entry name" value="NAGLU"/>
</dbReference>
<keyword evidence="2" id="KW-0732">Signal</keyword>
<feature type="domain" description="Alpha-N-acetylglucosaminidase tim-barrel" evidence="3">
    <location>
        <begin position="125"/>
        <end position="438"/>
    </location>
</feature>
<keyword evidence="1" id="KW-0378">Hydrolase</keyword>
<evidence type="ECO:0000313" key="6">
    <source>
        <dbReference type="EMBL" id="QUE49322.1"/>
    </source>
</evidence>
<dbReference type="Gene3D" id="3.20.20.80">
    <property type="entry name" value="Glycosidases"/>
    <property type="match status" value="1"/>
</dbReference>
<evidence type="ECO:0000256" key="2">
    <source>
        <dbReference type="SAM" id="SignalP"/>
    </source>
</evidence>
<gene>
    <name evidence="6" type="ORF">KBB96_10605</name>
</gene>
<dbReference type="Pfam" id="PF12972">
    <property type="entry name" value="NAGLU_C"/>
    <property type="match status" value="1"/>
</dbReference>
<dbReference type="AlphaFoldDB" id="A0A975IXL8"/>
<name>A0A975IXL8_9BACT</name>
<dbReference type="InterPro" id="IPR024240">
    <property type="entry name" value="NAGLU_N"/>
</dbReference>
<feature type="domain" description="Alpha-N-acetylglucosaminidase N-terminal" evidence="4">
    <location>
        <begin position="33"/>
        <end position="110"/>
    </location>
</feature>
<evidence type="ECO:0000259" key="5">
    <source>
        <dbReference type="Pfam" id="PF12972"/>
    </source>
</evidence>
<reference evidence="6" key="1">
    <citation type="submission" date="2021-04" db="EMBL/GenBank/DDBJ databases">
        <title>Luteolibacter sp. 32A isolated from the skin of an Anderson's salamander (Ambystoma andersonii).</title>
        <authorList>
            <person name="Spergser J."/>
            <person name="Busse H.-J."/>
        </authorList>
    </citation>
    <scope>NUCLEOTIDE SEQUENCE</scope>
    <source>
        <strain evidence="6">32A</strain>
    </source>
</reference>
<dbReference type="GO" id="GO:0016787">
    <property type="term" value="F:hydrolase activity"/>
    <property type="evidence" value="ECO:0007669"/>
    <property type="project" value="UniProtKB-KW"/>
</dbReference>
<dbReference type="RefSeq" id="WP_211629383.1">
    <property type="nucleotide sequence ID" value="NZ_CP073100.1"/>
</dbReference>
<protein>
    <submittedName>
        <fullName evidence="6">Alpha-N-acetylglucosaminidase</fullName>
    </submittedName>
</protein>
<dbReference type="Pfam" id="PF05089">
    <property type="entry name" value="NAGLU"/>
    <property type="match status" value="1"/>
</dbReference>
<keyword evidence="7" id="KW-1185">Reference proteome</keyword>